<protein>
    <submittedName>
        <fullName evidence="5">Transcriptional regulator, GntR family</fullName>
    </submittedName>
</protein>
<keyword evidence="1" id="KW-0805">Transcription regulation</keyword>
<feature type="domain" description="HTH gntR-type" evidence="4">
    <location>
        <begin position="1"/>
        <end position="67"/>
    </location>
</feature>
<dbReference type="Pfam" id="PF00392">
    <property type="entry name" value="GntR"/>
    <property type="match status" value="1"/>
</dbReference>
<evidence type="ECO:0000259" key="4">
    <source>
        <dbReference type="PROSITE" id="PS50949"/>
    </source>
</evidence>
<reference evidence="6" key="1">
    <citation type="submission" date="2016-10" db="EMBL/GenBank/DDBJ databases">
        <authorList>
            <person name="Varghese N."/>
            <person name="Submissions S."/>
        </authorList>
    </citation>
    <scope>NUCLEOTIDE SEQUENCE [LARGE SCALE GENOMIC DNA]</scope>
    <source>
        <strain evidence="6">DSM 21368</strain>
    </source>
</reference>
<evidence type="ECO:0000313" key="5">
    <source>
        <dbReference type="EMBL" id="SEE74695.1"/>
    </source>
</evidence>
<dbReference type="InterPro" id="IPR028978">
    <property type="entry name" value="Chorismate_lyase_/UTRA_dom_sf"/>
</dbReference>
<dbReference type="Gene3D" id="1.10.10.10">
    <property type="entry name" value="Winged helix-like DNA-binding domain superfamily/Winged helix DNA-binding domain"/>
    <property type="match status" value="1"/>
</dbReference>
<evidence type="ECO:0000313" key="6">
    <source>
        <dbReference type="Proteomes" id="UP000199220"/>
    </source>
</evidence>
<dbReference type="GO" id="GO:0003677">
    <property type="term" value="F:DNA binding"/>
    <property type="evidence" value="ECO:0007669"/>
    <property type="project" value="UniProtKB-KW"/>
</dbReference>
<dbReference type="CDD" id="cd07377">
    <property type="entry name" value="WHTH_GntR"/>
    <property type="match status" value="1"/>
</dbReference>
<dbReference type="EMBL" id="FNTX01000002">
    <property type="protein sequence ID" value="SEE74695.1"/>
    <property type="molecule type" value="Genomic_DNA"/>
</dbReference>
<dbReference type="Proteomes" id="UP000199220">
    <property type="component" value="Unassembled WGS sequence"/>
</dbReference>
<dbReference type="GO" id="GO:0045892">
    <property type="term" value="P:negative regulation of DNA-templated transcription"/>
    <property type="evidence" value="ECO:0007669"/>
    <property type="project" value="TreeGrafter"/>
</dbReference>
<keyword evidence="2" id="KW-0238">DNA-binding</keyword>
<keyword evidence="3" id="KW-0804">Transcription</keyword>
<accession>A0A1H5LCD9</accession>
<dbReference type="InterPro" id="IPR036390">
    <property type="entry name" value="WH_DNA-bd_sf"/>
</dbReference>
<dbReference type="RefSeq" id="WP_089773643.1">
    <property type="nucleotide sequence ID" value="NZ_FNTX01000002.1"/>
</dbReference>
<dbReference type="InterPro" id="IPR050679">
    <property type="entry name" value="Bact_HTH_transcr_reg"/>
</dbReference>
<evidence type="ECO:0000256" key="1">
    <source>
        <dbReference type="ARBA" id="ARBA00023015"/>
    </source>
</evidence>
<dbReference type="Gene3D" id="3.40.1410.10">
    <property type="entry name" value="Chorismate lyase-like"/>
    <property type="match status" value="1"/>
</dbReference>
<dbReference type="Pfam" id="PF07702">
    <property type="entry name" value="UTRA"/>
    <property type="match status" value="1"/>
</dbReference>
<name>A0A1H5LCD9_9MICO</name>
<dbReference type="InterPro" id="IPR000524">
    <property type="entry name" value="Tscrpt_reg_HTH_GntR"/>
</dbReference>
<proteinExistence type="predicted"/>
<evidence type="ECO:0000256" key="3">
    <source>
        <dbReference type="ARBA" id="ARBA00023163"/>
    </source>
</evidence>
<dbReference type="SMART" id="SM00866">
    <property type="entry name" value="UTRA"/>
    <property type="match status" value="1"/>
</dbReference>
<dbReference type="PROSITE" id="PS50949">
    <property type="entry name" value="HTH_GNTR"/>
    <property type="match status" value="1"/>
</dbReference>
<dbReference type="InterPro" id="IPR036388">
    <property type="entry name" value="WH-like_DNA-bd_sf"/>
</dbReference>
<dbReference type="OrthoDB" id="7363114at2"/>
<dbReference type="SMART" id="SM00345">
    <property type="entry name" value="HTH_GNTR"/>
    <property type="match status" value="1"/>
</dbReference>
<evidence type="ECO:0000256" key="2">
    <source>
        <dbReference type="ARBA" id="ARBA00023125"/>
    </source>
</evidence>
<gene>
    <name evidence="5" type="ORF">SAMN04488554_2733</name>
</gene>
<dbReference type="GO" id="GO:0003700">
    <property type="term" value="F:DNA-binding transcription factor activity"/>
    <property type="evidence" value="ECO:0007669"/>
    <property type="project" value="InterPro"/>
</dbReference>
<organism evidence="5 6">
    <name type="scientific">Ruania alba</name>
    <dbReference type="NCBI Taxonomy" id="648782"/>
    <lineage>
        <taxon>Bacteria</taxon>
        <taxon>Bacillati</taxon>
        <taxon>Actinomycetota</taxon>
        <taxon>Actinomycetes</taxon>
        <taxon>Micrococcales</taxon>
        <taxon>Ruaniaceae</taxon>
        <taxon>Ruania</taxon>
    </lineage>
</organism>
<dbReference type="STRING" id="648782.SAMN04488554_2733"/>
<dbReference type="InterPro" id="IPR011663">
    <property type="entry name" value="UTRA"/>
</dbReference>
<sequence length="232" mass="25356">MKKYDAIARDLSTMIDAKQAGDRIPSEQELAASYGVSAMTVRRALQILTEGGRIEGIPGRGTFVREPTVRKALTSTSFSETMRATGRVPSSRLLEASITGATEAERRELDLGGQDAVLHIRRVRYGDDVPLCVEHSRLAADRFPGLLGHDLEASLYALLRTKYHTQIRRARFEVAATLADPASAEHLSIGVDVPCLLTTTVGHDQHGDHVELTTSLYRGDVYRLTLEAGDDA</sequence>
<dbReference type="PANTHER" id="PTHR44846:SF1">
    <property type="entry name" value="MANNOSYL-D-GLYCERATE TRANSPORT_METABOLISM SYSTEM REPRESSOR MNGR-RELATED"/>
    <property type="match status" value="1"/>
</dbReference>
<keyword evidence="6" id="KW-1185">Reference proteome</keyword>
<dbReference type="SUPFAM" id="SSF64288">
    <property type="entry name" value="Chorismate lyase-like"/>
    <property type="match status" value="1"/>
</dbReference>
<dbReference type="SUPFAM" id="SSF46785">
    <property type="entry name" value="Winged helix' DNA-binding domain"/>
    <property type="match status" value="1"/>
</dbReference>
<dbReference type="PRINTS" id="PR00035">
    <property type="entry name" value="HTHGNTR"/>
</dbReference>
<dbReference type="AlphaFoldDB" id="A0A1H5LCD9"/>
<dbReference type="PANTHER" id="PTHR44846">
    <property type="entry name" value="MANNOSYL-D-GLYCERATE TRANSPORT/METABOLISM SYSTEM REPRESSOR MNGR-RELATED"/>
    <property type="match status" value="1"/>
</dbReference>